<name>A0AAD7WHQ1_9TELE</name>
<evidence type="ECO:0008006" key="3">
    <source>
        <dbReference type="Google" id="ProtNLM"/>
    </source>
</evidence>
<dbReference type="EMBL" id="JAINUG010000097">
    <property type="protein sequence ID" value="KAJ8397466.1"/>
    <property type="molecule type" value="Genomic_DNA"/>
</dbReference>
<evidence type="ECO:0000313" key="2">
    <source>
        <dbReference type="Proteomes" id="UP001221898"/>
    </source>
</evidence>
<protein>
    <recommendedName>
        <fullName evidence="3">Sterile alpha motif domain-containing protein 3-like</fullName>
    </recommendedName>
</protein>
<dbReference type="PANTHER" id="PTHR47302:SF1">
    <property type="entry name" value="STERILE ALPHA MOTIF DOMAIN-CONTAINING PROTEIN 3"/>
    <property type="match status" value="1"/>
</dbReference>
<dbReference type="PANTHER" id="PTHR47302">
    <property type="entry name" value="STERILE ALPHA MOTIF DOMAIN-CONTAINING PROTEIN 3"/>
    <property type="match status" value="1"/>
</dbReference>
<sequence length="447" mass="51233">MEVNTLTTDQLIDKLVENGIQVTAEEAQKFKDNDVDGETIWCGLTESMVAELFSGSFKKQSKFIQLMKKWKEPSPSASSPGIHFEPAYPSIASRDQGSEAAEHFPAVFRVPIFPKDIQAKLDRKEACHKISKDRHKIIRVLQETMAQYTLYPSNAEYVQVAKALVLKYPFLKDTEGSGYHTWHMSLKRKFKFERAPLVNEAEVKKIKEKFGQVKKPKTQEATSCKRTARYSGIYLQGEDVAFIEQHIRVLQEQYKKTRPDTAVVHDRMAKTFSWRRKEIAEGGTVEDILKKYPFLSTPSGLCQEMDRIHPGNVCRRFQDGFQNLVPNLLRLAQGKSNLFKTYIKAREDAPMDDLPDLEFRAALVLLPTVFREKVETWITLGGNEPVTPYPTLQLLDVTEWNLAFSKKTVVTVLKMDGIEVCRASGIEEGMMMLHRMRSWKTTKFLVL</sequence>
<accession>A0AAD7WHQ1</accession>
<dbReference type="InterPro" id="IPR042812">
    <property type="entry name" value="SAMD3"/>
</dbReference>
<dbReference type="Proteomes" id="UP001221898">
    <property type="component" value="Unassembled WGS sequence"/>
</dbReference>
<comment type="caution">
    <text evidence="1">The sequence shown here is derived from an EMBL/GenBank/DDBJ whole genome shotgun (WGS) entry which is preliminary data.</text>
</comment>
<proteinExistence type="predicted"/>
<gene>
    <name evidence="1" type="ORF">AAFF_G00437420</name>
</gene>
<reference evidence="1" key="1">
    <citation type="journal article" date="2023" name="Science">
        <title>Genome structures resolve the early diversification of teleost fishes.</title>
        <authorList>
            <person name="Parey E."/>
            <person name="Louis A."/>
            <person name="Montfort J."/>
            <person name="Bouchez O."/>
            <person name="Roques C."/>
            <person name="Iampietro C."/>
            <person name="Lluch J."/>
            <person name="Castinel A."/>
            <person name="Donnadieu C."/>
            <person name="Desvignes T."/>
            <person name="Floi Bucao C."/>
            <person name="Jouanno E."/>
            <person name="Wen M."/>
            <person name="Mejri S."/>
            <person name="Dirks R."/>
            <person name="Jansen H."/>
            <person name="Henkel C."/>
            <person name="Chen W.J."/>
            <person name="Zahm M."/>
            <person name="Cabau C."/>
            <person name="Klopp C."/>
            <person name="Thompson A.W."/>
            <person name="Robinson-Rechavi M."/>
            <person name="Braasch I."/>
            <person name="Lecointre G."/>
            <person name="Bobe J."/>
            <person name="Postlethwait J.H."/>
            <person name="Berthelot C."/>
            <person name="Roest Crollius H."/>
            <person name="Guiguen Y."/>
        </authorList>
    </citation>
    <scope>NUCLEOTIDE SEQUENCE</scope>
    <source>
        <strain evidence="1">NC1722</strain>
    </source>
</reference>
<organism evidence="1 2">
    <name type="scientific">Aldrovandia affinis</name>
    <dbReference type="NCBI Taxonomy" id="143900"/>
    <lineage>
        <taxon>Eukaryota</taxon>
        <taxon>Metazoa</taxon>
        <taxon>Chordata</taxon>
        <taxon>Craniata</taxon>
        <taxon>Vertebrata</taxon>
        <taxon>Euteleostomi</taxon>
        <taxon>Actinopterygii</taxon>
        <taxon>Neopterygii</taxon>
        <taxon>Teleostei</taxon>
        <taxon>Notacanthiformes</taxon>
        <taxon>Halosauridae</taxon>
        <taxon>Aldrovandia</taxon>
    </lineage>
</organism>
<keyword evidence="2" id="KW-1185">Reference proteome</keyword>
<evidence type="ECO:0000313" key="1">
    <source>
        <dbReference type="EMBL" id="KAJ8397466.1"/>
    </source>
</evidence>
<dbReference type="AlphaFoldDB" id="A0AAD7WHQ1"/>